<dbReference type="AlphaFoldDB" id="A0A2M8W287"/>
<feature type="transmembrane region" description="Helical" evidence="1">
    <location>
        <begin position="31"/>
        <end position="63"/>
    </location>
</feature>
<sequence>MPQYPFEYCIHCKRNTAGRLSFLFDNLGDDLLIILVAFALVLETPIWGAIGISLLHISFWMIYEVGYYENDLISATIESECRTPPRFAALRDKFSEPVSWVYAAVFGAGGIWAISQAADWHFMGMQTSGILMATVIWVTVLIALRLTYWAYSRIDKVSRVFLYLPLQVLKYGFPIGFVSLTPAGAALLLAQILRRWVPYMVYRYTGVLHSGLPIRALRLVIFVTGWLLLLPSNFADPAHYIIGFTAIVLLAVRAFSQFKVVVKDAKSVQADTWASKNS</sequence>
<feature type="transmembrane region" description="Helical" evidence="1">
    <location>
        <begin position="238"/>
        <end position="256"/>
    </location>
</feature>
<keyword evidence="1" id="KW-1133">Transmembrane helix</keyword>
<organism evidence="2 3">
    <name type="scientific">Yoonia maricola</name>
    <dbReference type="NCBI Taxonomy" id="420999"/>
    <lineage>
        <taxon>Bacteria</taxon>
        <taxon>Pseudomonadati</taxon>
        <taxon>Pseudomonadota</taxon>
        <taxon>Alphaproteobacteria</taxon>
        <taxon>Rhodobacterales</taxon>
        <taxon>Paracoccaceae</taxon>
        <taxon>Yoonia</taxon>
    </lineage>
</organism>
<dbReference type="Proteomes" id="UP000228531">
    <property type="component" value="Unassembled WGS sequence"/>
</dbReference>
<name>A0A2M8W287_9RHOB</name>
<feature type="transmembrane region" description="Helical" evidence="1">
    <location>
        <begin position="171"/>
        <end position="193"/>
    </location>
</feature>
<comment type="caution">
    <text evidence="2">The sequence shown here is derived from an EMBL/GenBank/DDBJ whole genome shotgun (WGS) entry which is preliminary data.</text>
</comment>
<feature type="transmembrane region" description="Helical" evidence="1">
    <location>
        <begin position="214"/>
        <end position="232"/>
    </location>
</feature>
<evidence type="ECO:0000256" key="1">
    <source>
        <dbReference type="SAM" id="Phobius"/>
    </source>
</evidence>
<accession>A0A2M8W287</accession>
<gene>
    <name evidence="2" type="ORF">BC777_3014</name>
</gene>
<keyword evidence="3" id="KW-1185">Reference proteome</keyword>
<feature type="transmembrane region" description="Helical" evidence="1">
    <location>
        <begin position="130"/>
        <end position="151"/>
    </location>
</feature>
<protein>
    <submittedName>
        <fullName evidence="2">Uncharacterized protein</fullName>
    </submittedName>
</protein>
<evidence type="ECO:0000313" key="3">
    <source>
        <dbReference type="Proteomes" id="UP000228531"/>
    </source>
</evidence>
<dbReference type="EMBL" id="PGTY01000003">
    <property type="protein sequence ID" value="PJI85018.1"/>
    <property type="molecule type" value="Genomic_DNA"/>
</dbReference>
<reference evidence="2 3" key="1">
    <citation type="submission" date="2017-11" db="EMBL/GenBank/DDBJ databases">
        <title>Genomic Encyclopedia of Archaeal and Bacterial Type Strains, Phase II (KMG-II): From Individual Species to Whole Genera.</title>
        <authorList>
            <person name="Goeker M."/>
        </authorList>
    </citation>
    <scope>NUCLEOTIDE SEQUENCE [LARGE SCALE GENOMIC DNA]</scope>
    <source>
        <strain evidence="2 3">DSM 29128</strain>
    </source>
</reference>
<evidence type="ECO:0000313" key="2">
    <source>
        <dbReference type="EMBL" id="PJI85018.1"/>
    </source>
</evidence>
<keyword evidence="1" id="KW-0472">Membrane</keyword>
<keyword evidence="1" id="KW-0812">Transmembrane</keyword>
<proteinExistence type="predicted"/>
<dbReference type="OrthoDB" id="465874at2"/>
<dbReference type="RefSeq" id="WP_100368969.1">
    <property type="nucleotide sequence ID" value="NZ_PGTY01000003.1"/>
</dbReference>